<dbReference type="AlphaFoldDB" id="A0A1C3WGH9"/>
<evidence type="ECO:0000313" key="1">
    <source>
        <dbReference type="EMBL" id="SCB39080.1"/>
    </source>
</evidence>
<name>A0A1C3WGH9_9HYPH</name>
<dbReference type="EMBL" id="FMAF01000011">
    <property type="protein sequence ID" value="SCB39080.1"/>
    <property type="molecule type" value="Genomic_DNA"/>
</dbReference>
<proteinExistence type="predicted"/>
<dbReference type="Proteomes" id="UP000199205">
    <property type="component" value="Unassembled WGS sequence"/>
</dbReference>
<reference evidence="1 2" key="1">
    <citation type="submission" date="2016-08" db="EMBL/GenBank/DDBJ databases">
        <authorList>
            <person name="Seilhamer J.J."/>
        </authorList>
    </citation>
    <scope>NUCLEOTIDE SEQUENCE [LARGE SCALE GENOMIC DNA]</scope>
    <source>
        <strain evidence="1 2">P1-7</strain>
    </source>
</reference>
<protein>
    <submittedName>
        <fullName evidence="1">Uncharacterized protein</fullName>
    </submittedName>
</protein>
<gene>
    <name evidence="1" type="ORF">GA0061101_111110</name>
</gene>
<organism evidence="1 2">
    <name type="scientific">Rhizobium lusitanum</name>
    <dbReference type="NCBI Taxonomy" id="293958"/>
    <lineage>
        <taxon>Bacteria</taxon>
        <taxon>Pseudomonadati</taxon>
        <taxon>Pseudomonadota</taxon>
        <taxon>Alphaproteobacteria</taxon>
        <taxon>Hyphomicrobiales</taxon>
        <taxon>Rhizobiaceae</taxon>
        <taxon>Rhizobium/Agrobacterium group</taxon>
        <taxon>Rhizobium</taxon>
    </lineage>
</organism>
<sequence length="226" mass="25124">MRADATQSGISQNLSSHARAGALLLSEKPDRFPEWSLKCVPTNSAHCAPLRVGIRYDVIPNMASTFSAVWWSLEGQRVRPPSRHRSVTGLIAENCPRPHRGSTALCAQMLGDLGADESCLATRASRILSSRRRNSTPENGNRTLVPARCPYSVPSPSRAANLARLKWRTCLAGLKRRAALLTFRLIKRRLKNSGRLPQVSGPLSFQRRQSPLRRLLRRRVSVLGRC</sequence>
<evidence type="ECO:0000313" key="2">
    <source>
        <dbReference type="Proteomes" id="UP000199205"/>
    </source>
</evidence>
<accession>A0A1C3WGH9</accession>